<evidence type="ECO:0008006" key="3">
    <source>
        <dbReference type="Google" id="ProtNLM"/>
    </source>
</evidence>
<dbReference type="RefSeq" id="WP_119655005.1">
    <property type="nucleotide sequence ID" value="NZ_JBHUOI010000019.1"/>
</dbReference>
<reference evidence="1 2" key="1">
    <citation type="submission" date="2018-09" db="EMBL/GenBank/DDBJ databases">
        <authorList>
            <person name="Zeman M."/>
            <person name="Pardy F."/>
        </authorList>
    </citation>
    <scope>NUCLEOTIDE SEQUENCE [LARGE SCALE GENOMIC DNA]</scope>
    <source>
        <strain evidence="1 2">CCM 8852</strain>
    </source>
</reference>
<dbReference type="PROSITE" id="PS51257">
    <property type="entry name" value="PROKAR_LIPOPROTEIN"/>
    <property type="match status" value="1"/>
</dbReference>
<keyword evidence="2" id="KW-1185">Reference proteome</keyword>
<dbReference type="AlphaFoldDB" id="A0A418R326"/>
<dbReference type="OrthoDB" id="883557at2"/>
<reference evidence="1 2" key="2">
    <citation type="submission" date="2019-01" db="EMBL/GenBank/DDBJ databases">
        <title>Hymenobacter humicola sp. nov., isolated from soils in Antarctica.</title>
        <authorList>
            <person name="Sedlacek I."/>
            <person name="Holochova P."/>
            <person name="Kralova S."/>
            <person name="Pantucek R."/>
            <person name="Stankova E."/>
            <person name="Vrbovska V."/>
            <person name="Kristofova L."/>
            <person name="Svec P."/>
            <person name="Busse H.-J."/>
        </authorList>
    </citation>
    <scope>NUCLEOTIDE SEQUENCE [LARGE SCALE GENOMIC DNA]</scope>
    <source>
        <strain evidence="1 2">CCM 8852</strain>
    </source>
</reference>
<protein>
    <recommendedName>
        <fullName evidence="3">Lipocalin-like domain-containing protein</fullName>
    </recommendedName>
</protein>
<organism evidence="1 2">
    <name type="scientific">Hymenobacter rubripertinctus</name>
    <dbReference type="NCBI Taxonomy" id="2029981"/>
    <lineage>
        <taxon>Bacteria</taxon>
        <taxon>Pseudomonadati</taxon>
        <taxon>Bacteroidota</taxon>
        <taxon>Cytophagia</taxon>
        <taxon>Cytophagales</taxon>
        <taxon>Hymenobacteraceae</taxon>
        <taxon>Hymenobacter</taxon>
    </lineage>
</organism>
<name>A0A418R326_9BACT</name>
<dbReference type="Proteomes" id="UP000284250">
    <property type="component" value="Unassembled WGS sequence"/>
</dbReference>
<accession>A0A418R326</accession>
<evidence type="ECO:0000313" key="2">
    <source>
        <dbReference type="Proteomes" id="UP000284250"/>
    </source>
</evidence>
<evidence type="ECO:0000313" key="1">
    <source>
        <dbReference type="EMBL" id="RIY11837.1"/>
    </source>
</evidence>
<sequence length="123" mass="13865">MLRFSLLVSLGLLTLGSCRKSEAPTPIQDKDWFSTFQTGKKGYTIYSTTTQSQGRRYSGFRLNTDGTYLEYALGPADGPVAYRGTWRAESGQTYRISFQDPARAGYQLRILKPAEEHLEARID</sequence>
<comment type="caution">
    <text evidence="1">The sequence shown here is derived from an EMBL/GenBank/DDBJ whole genome shotgun (WGS) entry which is preliminary data.</text>
</comment>
<gene>
    <name evidence="1" type="ORF">D0T11_06700</name>
</gene>
<proteinExistence type="predicted"/>
<dbReference type="EMBL" id="QYCN01000007">
    <property type="protein sequence ID" value="RIY11837.1"/>
    <property type="molecule type" value="Genomic_DNA"/>
</dbReference>